<feature type="domain" description="Fibronectin type-III" evidence="6">
    <location>
        <begin position="745"/>
        <end position="838"/>
    </location>
</feature>
<dbReference type="PRINTS" id="PR00014">
    <property type="entry name" value="FNTYPEIII"/>
</dbReference>
<dbReference type="FunFam" id="2.60.40.10:FF:000032">
    <property type="entry name" value="palladin isoform X1"/>
    <property type="match status" value="1"/>
</dbReference>
<dbReference type="InterPro" id="IPR036116">
    <property type="entry name" value="FN3_sf"/>
</dbReference>
<dbReference type="InterPro" id="IPR050964">
    <property type="entry name" value="Striated_Muscle_Regulatory"/>
</dbReference>
<dbReference type="Proteomes" id="UP000007303">
    <property type="component" value="Unassembled WGS sequence"/>
</dbReference>
<reference evidence="8" key="1">
    <citation type="journal article" date="2004" name="Nature">
        <title>Genome duplication in the teleost fish Tetraodon nigroviridis reveals the early vertebrate proto-karyotype.</title>
        <authorList>
            <person name="Jaillon O."/>
            <person name="Aury J.-M."/>
            <person name="Brunet F."/>
            <person name="Petit J.-L."/>
            <person name="Stange-Thomann N."/>
            <person name="Mauceli E."/>
            <person name="Bouneau L."/>
            <person name="Fischer C."/>
            <person name="Ozouf-Costaz C."/>
            <person name="Bernot A."/>
            <person name="Nicaud S."/>
            <person name="Jaffe D."/>
            <person name="Fisher S."/>
            <person name="Lutfalla G."/>
            <person name="Dossat C."/>
            <person name="Segurens B."/>
            <person name="Dasilva C."/>
            <person name="Salanoubat M."/>
            <person name="Levy M."/>
            <person name="Boudet N."/>
            <person name="Castellano S."/>
            <person name="Anthouard V."/>
            <person name="Jubin C."/>
            <person name="Castelli V."/>
            <person name="Katinka M."/>
            <person name="Vacherie B."/>
            <person name="Biemont C."/>
            <person name="Skalli Z."/>
            <person name="Cattolico L."/>
            <person name="Poulain J."/>
            <person name="De Berardinis V."/>
            <person name="Cruaud C."/>
            <person name="Duprat S."/>
            <person name="Brottier P."/>
            <person name="Coutanceau J.-P."/>
            <person name="Gouzy J."/>
            <person name="Parra G."/>
            <person name="Lardier G."/>
            <person name="Chapple C."/>
            <person name="McKernan K.J."/>
            <person name="McEwan P."/>
            <person name="Bosak S."/>
            <person name="Kellis M."/>
            <person name="Volff J.-N."/>
            <person name="Guigo R."/>
            <person name="Zody M.C."/>
            <person name="Mesirov J."/>
            <person name="Lindblad-Toh K."/>
            <person name="Birren B."/>
            <person name="Nusbaum C."/>
            <person name="Kahn D."/>
            <person name="Robinson-Rechavi M."/>
            <person name="Laudet V."/>
            <person name="Schachter V."/>
            <person name="Quetier F."/>
            <person name="Saurin W."/>
            <person name="Scarpelli C."/>
            <person name="Wincker P."/>
            <person name="Lander E.S."/>
            <person name="Weissenbach J."/>
            <person name="Roest Crollius H."/>
        </authorList>
    </citation>
    <scope>NUCLEOTIDE SEQUENCE [LARGE SCALE GENOMIC DNA]</scope>
</reference>
<dbReference type="Ensembl" id="ENSTNIT00000009760.1">
    <property type="protein sequence ID" value="ENSTNIP00000009585.1"/>
    <property type="gene ID" value="ENSTNIG00000006796.1"/>
</dbReference>
<keyword evidence="2" id="KW-1015">Disulfide bond</keyword>
<dbReference type="SUPFAM" id="SSF49265">
    <property type="entry name" value="Fibronectin type III"/>
    <property type="match status" value="2"/>
</dbReference>
<evidence type="ECO:0000313" key="7">
    <source>
        <dbReference type="Ensembl" id="ENSTNIP00000009585.1"/>
    </source>
</evidence>
<dbReference type="Pfam" id="PF07679">
    <property type="entry name" value="I-set"/>
    <property type="match status" value="5"/>
</dbReference>
<sequence>LNSVVVTRKKQLPQKKEGEIDPKLWELLIGAPKKDYEKICLEFGVTDFRWMLKRLNQMKKEREEEQAKVVEKVENMKQIEVKPNGRAEFSVDLKLRDPNSVIHLYKDGTLVPYSEDENSKHSLKQIGNRYIFSIKDPQPEDAGFYQVDVEETNVLTTDFRVPSVEFTTKIKDAEAVESEDAVFQCTLSTPLNTMTWLKEAVSLEHDDKYQITVSYDKCIHTLTVKDCDPADRGKYYAIAGITSSSASLTVKERAVPFVSSLADTVANVGEPAELSCKLSSEKSEGRWYKNGKLLTSGDGVTIIKDGAFHKLIIHSCKKADAALYHFETEGRKSQATLAIQGFCCVFKFVDPPKIDSDALVKFSESVVVKAGENAKWNVAFSGGAPINIQWHKDDAKLMPAINVKMKTSDTDSSLHLIKCHRKDSGEIKIKLKNEFGTTEAISNLIVLGYPGPPSAPKVASTFKDHINLTWSCPCDNGGTKILGYNLEKKKKGTNYWSLVNQRGPITDTNYTVKDVFEGAAYEFRVSAINLSGTGDPSIPCDTVIARDPLKPPGKGYQIESNILWIYTTFSLAWMKPREIKGQEDEAQGYYVEIRPVESLQWIRCNSVSTTLTSYSVRGLKAMASYWVRVIATNYGGDGEPQSLDNYIIAMPPSCLLYLPLYLQTATSAFNLHICLQASPLPEVTWFKDGFPMPKHVTITNYDKGSQLLIPTSEWTDSGIYTINVKNIVGQESFNIEVKVTDDPKPPGPVKLDQNILGTVTISWLSSPDEKRDDRLHYLVKKRDSFKRTWKTVADNLFNNKFTVVNVLPGREYHFRVFAKNDIGLSPPSESPVFEIKKILEKPSINMLKKKSLDLQSPPSFSVPLRRHVAPQGYECSMSCAIKGDPTPHVTWYLNNISLNTNTNYYITNVCGVCSLLIPKVSPKDGGEYKVVVENKLGTAESSMVMNVRGIFKKLIGKK</sequence>
<dbReference type="FunFam" id="2.60.40.10:FF:000084">
    <property type="entry name" value="Myosin binding protein C, slow type"/>
    <property type="match status" value="1"/>
</dbReference>
<dbReference type="InterPro" id="IPR013783">
    <property type="entry name" value="Ig-like_fold"/>
</dbReference>
<name>H3CMV4_TETNG</name>
<evidence type="ECO:0000256" key="1">
    <source>
        <dbReference type="ARBA" id="ARBA00022737"/>
    </source>
</evidence>
<reference evidence="7" key="2">
    <citation type="submission" date="2025-08" db="UniProtKB">
        <authorList>
            <consortium name="Ensembl"/>
        </authorList>
    </citation>
    <scope>IDENTIFICATION</scope>
</reference>
<dbReference type="SMART" id="SM00409">
    <property type="entry name" value="IG"/>
    <property type="match status" value="6"/>
</dbReference>
<keyword evidence="1" id="KW-0677">Repeat</keyword>
<evidence type="ECO:0000313" key="8">
    <source>
        <dbReference type="Proteomes" id="UP000007303"/>
    </source>
</evidence>
<feature type="domain" description="Ig-like" evidence="5">
    <location>
        <begin position="162"/>
        <end position="249"/>
    </location>
</feature>
<proteinExistence type="predicted"/>
<dbReference type="Gene3D" id="2.60.40.10">
    <property type="entry name" value="Immunoglobulins"/>
    <property type="match status" value="9"/>
</dbReference>
<dbReference type="SMART" id="SM00060">
    <property type="entry name" value="FN3"/>
    <property type="match status" value="3"/>
</dbReference>
<dbReference type="Pfam" id="PF00041">
    <property type="entry name" value="fn3"/>
    <property type="match status" value="3"/>
</dbReference>
<dbReference type="Pfam" id="PF18362">
    <property type="entry name" value="THB"/>
    <property type="match status" value="1"/>
</dbReference>
<dbReference type="STRING" id="99883.ENSTNIP00000009585"/>
<feature type="domain" description="Ig-like" evidence="5">
    <location>
        <begin position="256"/>
        <end position="338"/>
    </location>
</feature>
<dbReference type="GO" id="GO:0031430">
    <property type="term" value="C:M band"/>
    <property type="evidence" value="ECO:0007669"/>
    <property type="project" value="TreeGrafter"/>
</dbReference>
<dbReference type="GO" id="GO:0045214">
    <property type="term" value="P:sarcomere organization"/>
    <property type="evidence" value="ECO:0007669"/>
    <property type="project" value="TreeGrafter"/>
</dbReference>
<feature type="coiled-coil region" evidence="4">
    <location>
        <begin position="52"/>
        <end position="82"/>
    </location>
</feature>
<feature type="domain" description="Ig-like" evidence="5">
    <location>
        <begin position="651"/>
        <end position="740"/>
    </location>
</feature>
<dbReference type="FunFam" id="2.60.40.10:FF:001097">
    <property type="entry name" value="Immunoglobulin-like and fibronectin type III domain-containing protein 1"/>
    <property type="match status" value="1"/>
</dbReference>
<evidence type="ECO:0000259" key="6">
    <source>
        <dbReference type="PROSITE" id="PS50853"/>
    </source>
</evidence>
<dbReference type="PROSITE" id="PS50835">
    <property type="entry name" value="IG_LIKE"/>
    <property type="match status" value="4"/>
</dbReference>
<dbReference type="GeneTree" id="ENSGT00940000160123"/>
<dbReference type="PANTHER" id="PTHR13817">
    <property type="entry name" value="TITIN"/>
    <property type="match status" value="1"/>
</dbReference>
<feature type="domain" description="Fibronectin type-III" evidence="6">
    <location>
        <begin position="452"/>
        <end position="548"/>
    </location>
</feature>
<keyword evidence="8" id="KW-1185">Reference proteome</keyword>
<dbReference type="InterPro" id="IPR003599">
    <property type="entry name" value="Ig_sub"/>
</dbReference>
<dbReference type="InterPro" id="IPR003961">
    <property type="entry name" value="FN3_dom"/>
</dbReference>
<protein>
    <submittedName>
        <fullName evidence="7">Immunoglobulin like and fibronectin type III domain containing 1, tandem duplicate 2</fullName>
    </submittedName>
</protein>
<feature type="domain" description="Fibronectin type-III" evidence="6">
    <location>
        <begin position="551"/>
        <end position="652"/>
    </location>
</feature>
<dbReference type="AlphaFoldDB" id="H3CMV4"/>
<dbReference type="HOGENOM" id="CLU_006405_2_0_1"/>
<evidence type="ECO:0000256" key="3">
    <source>
        <dbReference type="ARBA" id="ARBA00023319"/>
    </source>
</evidence>
<organism evidence="7 8">
    <name type="scientific">Tetraodon nigroviridis</name>
    <name type="common">Spotted green pufferfish</name>
    <name type="synonym">Chelonodon nigroviridis</name>
    <dbReference type="NCBI Taxonomy" id="99883"/>
    <lineage>
        <taxon>Eukaryota</taxon>
        <taxon>Metazoa</taxon>
        <taxon>Chordata</taxon>
        <taxon>Craniata</taxon>
        <taxon>Vertebrata</taxon>
        <taxon>Euteleostomi</taxon>
        <taxon>Actinopterygii</taxon>
        <taxon>Neopterygii</taxon>
        <taxon>Teleostei</taxon>
        <taxon>Neoteleostei</taxon>
        <taxon>Acanthomorphata</taxon>
        <taxon>Eupercaria</taxon>
        <taxon>Tetraodontiformes</taxon>
        <taxon>Tetradontoidea</taxon>
        <taxon>Tetraodontidae</taxon>
        <taxon>Tetraodon</taxon>
    </lineage>
</organism>
<dbReference type="InterPro" id="IPR007110">
    <property type="entry name" value="Ig-like_dom"/>
</dbReference>
<accession>H3CMV4</accession>
<dbReference type="CDD" id="cd00063">
    <property type="entry name" value="FN3"/>
    <property type="match status" value="3"/>
</dbReference>
<evidence type="ECO:0000256" key="2">
    <source>
        <dbReference type="ARBA" id="ARBA00023157"/>
    </source>
</evidence>
<dbReference type="PROSITE" id="PS50853">
    <property type="entry name" value="FN3"/>
    <property type="match status" value="3"/>
</dbReference>
<evidence type="ECO:0000256" key="4">
    <source>
        <dbReference type="SAM" id="Coils"/>
    </source>
</evidence>
<evidence type="ECO:0000259" key="5">
    <source>
        <dbReference type="PROSITE" id="PS50835"/>
    </source>
</evidence>
<dbReference type="InterPro" id="IPR040849">
    <property type="entry name" value="MyBP-C_THB"/>
</dbReference>
<keyword evidence="3" id="KW-0393">Immunoglobulin domain</keyword>
<dbReference type="SMART" id="SM00408">
    <property type="entry name" value="IGc2"/>
    <property type="match status" value="3"/>
</dbReference>
<dbReference type="InterPro" id="IPR003598">
    <property type="entry name" value="Ig_sub2"/>
</dbReference>
<dbReference type="OMA" id="KAMASYW"/>
<dbReference type="InParanoid" id="H3CMV4"/>
<dbReference type="PANTHER" id="PTHR13817:SF180">
    <property type="entry name" value="IMMUNOGLOBULIN-LIKE AND FIBRONECTIN TYPE III DOMAIN-CONTAINING 1, TANDEM DUPLICATE 3-RELATED"/>
    <property type="match status" value="1"/>
</dbReference>
<dbReference type="InterPro" id="IPR013098">
    <property type="entry name" value="Ig_I-set"/>
</dbReference>
<dbReference type="InterPro" id="IPR036179">
    <property type="entry name" value="Ig-like_dom_sf"/>
</dbReference>
<dbReference type="FunFam" id="2.60.40.10:FF:000031">
    <property type="entry name" value="Myosin-binding protein C, slow type"/>
    <property type="match status" value="2"/>
</dbReference>
<feature type="domain" description="Ig-like" evidence="5">
    <location>
        <begin position="858"/>
        <end position="946"/>
    </location>
</feature>
<reference evidence="7" key="3">
    <citation type="submission" date="2025-09" db="UniProtKB">
        <authorList>
            <consortium name="Ensembl"/>
        </authorList>
    </citation>
    <scope>IDENTIFICATION</scope>
</reference>
<keyword evidence="4" id="KW-0175">Coiled coil</keyword>
<dbReference type="SUPFAM" id="SSF48726">
    <property type="entry name" value="Immunoglobulin"/>
    <property type="match status" value="6"/>
</dbReference>